<proteinExistence type="predicted"/>
<dbReference type="EMBL" id="JAMWBK010000003">
    <property type="protein sequence ID" value="KAJ8906293.1"/>
    <property type="molecule type" value="Genomic_DNA"/>
</dbReference>
<reference evidence="2 3" key="1">
    <citation type="journal article" date="2023" name="Nat. Commun.">
        <title>Origin of minicircular mitochondrial genomes in red algae.</title>
        <authorList>
            <person name="Lee Y."/>
            <person name="Cho C.H."/>
            <person name="Lee Y.M."/>
            <person name="Park S.I."/>
            <person name="Yang J.H."/>
            <person name="West J.A."/>
            <person name="Bhattacharya D."/>
            <person name="Yoon H.S."/>
        </authorList>
    </citation>
    <scope>NUCLEOTIDE SEQUENCE [LARGE SCALE GENOMIC DNA]</scope>
    <source>
        <strain evidence="2 3">CCMP1338</strain>
        <tissue evidence="2">Whole cell</tissue>
    </source>
</reference>
<comment type="caution">
    <text evidence="2">The sequence shown here is derived from an EMBL/GenBank/DDBJ whole genome shotgun (WGS) entry which is preliminary data.</text>
</comment>
<feature type="region of interest" description="Disordered" evidence="1">
    <location>
        <begin position="104"/>
        <end position="128"/>
    </location>
</feature>
<keyword evidence="3" id="KW-1185">Reference proteome</keyword>
<protein>
    <submittedName>
        <fullName evidence="2">Uncharacterized protein</fullName>
    </submittedName>
</protein>
<feature type="compositionally biased region" description="Low complexity" evidence="1">
    <location>
        <begin position="250"/>
        <end position="271"/>
    </location>
</feature>
<dbReference type="AlphaFoldDB" id="A0AAV8UYR9"/>
<gene>
    <name evidence="2" type="ORF">NDN08_002786</name>
</gene>
<feature type="region of interest" description="Disordered" evidence="1">
    <location>
        <begin position="244"/>
        <end position="300"/>
    </location>
</feature>
<dbReference type="Proteomes" id="UP001157974">
    <property type="component" value="Unassembled WGS sequence"/>
</dbReference>
<organism evidence="2 3">
    <name type="scientific">Rhodosorus marinus</name>
    <dbReference type="NCBI Taxonomy" id="101924"/>
    <lineage>
        <taxon>Eukaryota</taxon>
        <taxon>Rhodophyta</taxon>
        <taxon>Stylonematophyceae</taxon>
        <taxon>Stylonematales</taxon>
        <taxon>Stylonemataceae</taxon>
        <taxon>Rhodosorus</taxon>
    </lineage>
</organism>
<name>A0AAV8UYR9_9RHOD</name>
<feature type="compositionally biased region" description="Basic and acidic residues" evidence="1">
    <location>
        <begin position="1"/>
        <end position="33"/>
    </location>
</feature>
<evidence type="ECO:0000313" key="2">
    <source>
        <dbReference type="EMBL" id="KAJ8906293.1"/>
    </source>
</evidence>
<feature type="region of interest" description="Disordered" evidence="1">
    <location>
        <begin position="1"/>
        <end position="89"/>
    </location>
</feature>
<accession>A0AAV8UYR9</accession>
<evidence type="ECO:0000313" key="3">
    <source>
        <dbReference type="Proteomes" id="UP001157974"/>
    </source>
</evidence>
<evidence type="ECO:0000256" key="1">
    <source>
        <dbReference type="SAM" id="MobiDB-lite"/>
    </source>
</evidence>
<feature type="compositionally biased region" description="Low complexity" evidence="1">
    <location>
        <begin position="55"/>
        <end position="65"/>
    </location>
</feature>
<sequence length="397" mass="40180">MGACLGKDDVPKKAPEKKPDVKVDTTAKAKEAAAEVATQIMAETSTETPAEVPVETPSETPAEIPAETEETTVEPTGVTLEEPTEAVDGNVVAGAETVEGEAAAVAEDGAGKVPAGAEDDLADDLDAKPVDDVNEISLEARDTAAETVNAAEAAMGSAEATREPGEAGVQVDGSAVTAAAAGEATAAASGEATAAADGTAATAIGAEDPGRRVSKRVRLKKIVRIKKAKDGTILSKEEIKVPVGEDGQPLTTGLSATSATLASDSTTTTTTEADIPVSESAETAGAAKSTPAVSADAGLSEATNEVVASVTDSTPKPAPVTEQAIERESVGLEVRGSVRDKATMFDSKHLEAIEAMLPMKEFQASKDVKKTPSGITSTATEVAAEVMEDVQPQAEEM</sequence>